<keyword evidence="7" id="KW-1185">Reference proteome</keyword>
<protein>
    <submittedName>
        <fullName evidence="6">Methyl-accepting chemotaxis protein</fullName>
    </submittedName>
</protein>
<comment type="subcellular location">
    <subcellularLocation>
        <location evidence="1">Membrane</location>
    </subcellularLocation>
</comment>
<evidence type="ECO:0000313" key="7">
    <source>
        <dbReference type="Proteomes" id="UP001273505"/>
    </source>
</evidence>
<keyword evidence="2 4" id="KW-0807">Transducer</keyword>
<sequence length="212" mass="22823">MMPNVLKALGEIDAIADQTNLLALNAAIEAARAGDAGRGFAVVADEVRALSNRSSGFSTDIQAQLTAIDDSVKQLHQKIGSVAAADMTHILQSKSEVENAITHLVNKAESDKHTTAQIESISNELVQASHVAVRGLQFGDIAGQSLEYQQQRLRLLAPLLKGLQVATSFTDQPVEAFTRVINSLDQVEDSLREYRHSPVSATSMESGEVELF</sequence>
<dbReference type="PANTHER" id="PTHR32089:SF41">
    <property type="entry name" value="METHYL-ACCEPTING CHEMOTAXIS PROTEIN"/>
    <property type="match status" value="1"/>
</dbReference>
<dbReference type="PRINTS" id="PR00260">
    <property type="entry name" value="CHEMTRNSDUCR"/>
</dbReference>
<evidence type="ECO:0000313" key="6">
    <source>
        <dbReference type="EMBL" id="MDX6847977.1"/>
    </source>
</evidence>
<reference evidence="6 7" key="1">
    <citation type="submission" date="2023-11" db="EMBL/GenBank/DDBJ databases">
        <title>Gilvimarinus fulvus sp. nov., isolated from the surface of Kelp.</title>
        <authorList>
            <person name="Sun Y.Y."/>
            <person name="Gong Y."/>
            <person name="Du Z.J."/>
        </authorList>
    </citation>
    <scope>NUCLEOTIDE SEQUENCE [LARGE SCALE GENOMIC DNA]</scope>
    <source>
        <strain evidence="6 7">SDUM040013</strain>
    </source>
</reference>
<comment type="similarity">
    <text evidence="3">Belongs to the methyl-accepting chemotaxis (MCP) protein family.</text>
</comment>
<dbReference type="Proteomes" id="UP001273505">
    <property type="component" value="Unassembled WGS sequence"/>
</dbReference>
<evidence type="ECO:0000256" key="1">
    <source>
        <dbReference type="ARBA" id="ARBA00004370"/>
    </source>
</evidence>
<dbReference type="InterPro" id="IPR004089">
    <property type="entry name" value="MCPsignal_dom"/>
</dbReference>
<proteinExistence type="inferred from homology"/>
<evidence type="ECO:0000256" key="4">
    <source>
        <dbReference type="PROSITE-ProRule" id="PRU00284"/>
    </source>
</evidence>
<dbReference type="SUPFAM" id="SSF58104">
    <property type="entry name" value="Methyl-accepting chemotaxis protein (MCP) signaling domain"/>
    <property type="match status" value="1"/>
</dbReference>
<dbReference type="EMBL" id="JAXAFO010000001">
    <property type="protein sequence ID" value="MDX6847977.1"/>
    <property type="molecule type" value="Genomic_DNA"/>
</dbReference>
<gene>
    <name evidence="6" type="ORF">SCD92_01315</name>
</gene>
<dbReference type="PANTHER" id="PTHR32089">
    <property type="entry name" value="METHYL-ACCEPTING CHEMOTAXIS PROTEIN MCPB"/>
    <property type="match status" value="1"/>
</dbReference>
<name>A0ABU4RSW1_9GAMM</name>
<dbReference type="InterPro" id="IPR004090">
    <property type="entry name" value="Chemotax_Me-accpt_rcpt"/>
</dbReference>
<accession>A0ABU4RSW1</accession>
<dbReference type="Gene3D" id="1.10.287.950">
    <property type="entry name" value="Methyl-accepting chemotaxis protein"/>
    <property type="match status" value="1"/>
</dbReference>
<dbReference type="Pfam" id="PF00015">
    <property type="entry name" value="MCPsignal"/>
    <property type="match status" value="1"/>
</dbReference>
<organism evidence="6 7">
    <name type="scientific">Gilvimarinus gilvus</name>
    <dbReference type="NCBI Taxonomy" id="3058038"/>
    <lineage>
        <taxon>Bacteria</taxon>
        <taxon>Pseudomonadati</taxon>
        <taxon>Pseudomonadota</taxon>
        <taxon>Gammaproteobacteria</taxon>
        <taxon>Cellvibrionales</taxon>
        <taxon>Cellvibrionaceae</taxon>
        <taxon>Gilvimarinus</taxon>
    </lineage>
</organism>
<evidence type="ECO:0000259" key="5">
    <source>
        <dbReference type="PROSITE" id="PS50111"/>
    </source>
</evidence>
<dbReference type="PROSITE" id="PS50111">
    <property type="entry name" value="CHEMOTAXIS_TRANSDUC_2"/>
    <property type="match status" value="1"/>
</dbReference>
<comment type="caution">
    <text evidence="6">The sequence shown here is derived from an EMBL/GenBank/DDBJ whole genome shotgun (WGS) entry which is preliminary data.</text>
</comment>
<feature type="domain" description="Methyl-accepting transducer" evidence="5">
    <location>
        <begin position="1"/>
        <end position="74"/>
    </location>
</feature>
<evidence type="ECO:0000256" key="3">
    <source>
        <dbReference type="ARBA" id="ARBA00029447"/>
    </source>
</evidence>
<evidence type="ECO:0000256" key="2">
    <source>
        <dbReference type="ARBA" id="ARBA00023224"/>
    </source>
</evidence>